<dbReference type="AlphaFoldDB" id="A0A8T0ECY2"/>
<dbReference type="EMBL" id="JABXBU010002230">
    <property type="protein sequence ID" value="KAF8768291.1"/>
    <property type="molecule type" value="Genomic_DNA"/>
</dbReference>
<comment type="caution">
    <text evidence="2">The sequence shown here is derived from an EMBL/GenBank/DDBJ whole genome shotgun (WGS) entry which is preliminary data.</text>
</comment>
<dbReference type="Proteomes" id="UP000807504">
    <property type="component" value="Unassembled WGS sequence"/>
</dbReference>
<feature type="compositionally biased region" description="Polar residues" evidence="1">
    <location>
        <begin position="145"/>
        <end position="165"/>
    </location>
</feature>
<organism evidence="2 3">
    <name type="scientific">Argiope bruennichi</name>
    <name type="common">Wasp spider</name>
    <name type="synonym">Aranea bruennichi</name>
    <dbReference type="NCBI Taxonomy" id="94029"/>
    <lineage>
        <taxon>Eukaryota</taxon>
        <taxon>Metazoa</taxon>
        <taxon>Ecdysozoa</taxon>
        <taxon>Arthropoda</taxon>
        <taxon>Chelicerata</taxon>
        <taxon>Arachnida</taxon>
        <taxon>Araneae</taxon>
        <taxon>Araneomorphae</taxon>
        <taxon>Entelegynae</taxon>
        <taxon>Araneoidea</taxon>
        <taxon>Araneidae</taxon>
        <taxon>Argiope</taxon>
    </lineage>
</organism>
<evidence type="ECO:0000313" key="2">
    <source>
        <dbReference type="EMBL" id="KAF8768291.1"/>
    </source>
</evidence>
<keyword evidence="3" id="KW-1185">Reference proteome</keyword>
<evidence type="ECO:0000256" key="1">
    <source>
        <dbReference type="SAM" id="MobiDB-lite"/>
    </source>
</evidence>
<feature type="region of interest" description="Disordered" evidence="1">
    <location>
        <begin position="117"/>
        <end position="203"/>
    </location>
</feature>
<reference evidence="2" key="1">
    <citation type="journal article" date="2020" name="bioRxiv">
        <title>Chromosome-level reference genome of the European wasp spider Argiope bruennichi: a resource for studies on range expansion and evolutionary adaptation.</title>
        <authorList>
            <person name="Sheffer M.M."/>
            <person name="Hoppe A."/>
            <person name="Krehenwinkel H."/>
            <person name="Uhl G."/>
            <person name="Kuss A.W."/>
            <person name="Jensen L."/>
            <person name="Jensen C."/>
            <person name="Gillespie R.G."/>
            <person name="Hoff K.J."/>
            <person name="Prost S."/>
        </authorList>
    </citation>
    <scope>NUCLEOTIDE SEQUENCE</scope>
</reference>
<gene>
    <name evidence="2" type="ORF">HNY73_021130</name>
</gene>
<name>A0A8T0ECY2_ARGBR</name>
<feature type="compositionally biased region" description="Polar residues" evidence="1">
    <location>
        <begin position="190"/>
        <end position="203"/>
    </location>
</feature>
<protein>
    <submittedName>
        <fullName evidence="2">Uncharacterized protein</fullName>
    </submittedName>
</protein>
<feature type="region of interest" description="Disordered" evidence="1">
    <location>
        <begin position="1"/>
        <end position="42"/>
    </location>
</feature>
<proteinExistence type="predicted"/>
<evidence type="ECO:0000313" key="3">
    <source>
        <dbReference type="Proteomes" id="UP000807504"/>
    </source>
</evidence>
<accession>A0A8T0ECY2</accession>
<reference evidence="2" key="2">
    <citation type="submission" date="2020-06" db="EMBL/GenBank/DDBJ databases">
        <authorList>
            <person name="Sheffer M."/>
        </authorList>
    </citation>
    <scope>NUCLEOTIDE SEQUENCE</scope>
</reference>
<sequence>MEQPKDQEQLQQSPKVRDMISLLESDHNTPRQRRTSSSSTISNTSSIVSMISSGTQVEADITTAQLLKKLRDIINGGTTTNTQGGKPKYRAYLKADIACRANKLLDNLEFKIESLDARPQEPSSNNIKETKETGASMEATDLPENITNAPPTATKQNILCGNSKKTSSKKAPGPFDLSQRIVKRTRGNKGATQKGSGTPRNKD</sequence>